<dbReference type="GO" id="GO:0030246">
    <property type="term" value="F:carbohydrate binding"/>
    <property type="evidence" value="ECO:0007669"/>
    <property type="project" value="InterPro"/>
</dbReference>
<protein>
    <submittedName>
        <fullName evidence="8">TonB-dependent receptor</fullName>
    </submittedName>
</protein>
<dbReference type="RefSeq" id="WP_183998525.1">
    <property type="nucleotide sequence ID" value="NZ_JACIEH010000002.1"/>
</dbReference>
<evidence type="ECO:0000256" key="1">
    <source>
        <dbReference type="ARBA" id="ARBA00004442"/>
    </source>
</evidence>
<keyword evidence="5" id="KW-0732">Signal</keyword>
<keyword evidence="9" id="KW-1185">Reference proteome</keyword>
<dbReference type="InterPro" id="IPR012910">
    <property type="entry name" value="Plug_dom"/>
</dbReference>
<dbReference type="InterPro" id="IPR013784">
    <property type="entry name" value="Carb-bd-like_fold"/>
</dbReference>
<feature type="chain" id="PRO_5030802984" evidence="5">
    <location>
        <begin position="26"/>
        <end position="1059"/>
    </location>
</feature>
<keyword evidence="8" id="KW-0675">Receptor</keyword>
<dbReference type="PANTHER" id="PTHR40980">
    <property type="entry name" value="PLUG DOMAIN-CONTAINING PROTEIN"/>
    <property type="match status" value="1"/>
</dbReference>
<dbReference type="GO" id="GO:0009279">
    <property type="term" value="C:cell outer membrane"/>
    <property type="evidence" value="ECO:0007669"/>
    <property type="project" value="UniProtKB-SubCell"/>
</dbReference>
<dbReference type="Pfam" id="PF00593">
    <property type="entry name" value="TonB_dep_Rec_b-barrel"/>
    <property type="match status" value="1"/>
</dbReference>
<dbReference type="Gene3D" id="2.60.40.1120">
    <property type="entry name" value="Carboxypeptidase-like, regulatory domain"/>
    <property type="match status" value="1"/>
</dbReference>
<gene>
    <name evidence="8" type="ORF">GGR46_002796</name>
</gene>
<name>A0A7W6NX41_9SPHN</name>
<sequence>MKFDRSVLFCGSAIAAIAIAQPAFAQDRGSGSPDQTSARAIGEGTIAGTVATEAGGDILRNADISIDAGDKHYSVVSGEDGSYEVRNVPAGPVTVTVSFVGYVAQTQDTVVAPGGAARLDFNLAQTGRNGQTARENEIIVNGEREGQASSIQAQRREMQIADVISTEAYGDVAGGNPAEMIKYMPGVDVDGTNGTSIYASLRGLPGEFTRTQLNGMDVISANANSPTGYANSAAAARVFSYEAIGISAIDSIVLYKTVGADQNADAPAGIVDLRTKHAYNRKKPVLTFSLSAFTSDDMLDKYKHTGPKSDGWGGKRFLPNASLFFADSFFDHRLGVMLSLGFADQYLGYEQNTMSRSYAPTAKSPGPLAYTAYETAANPRETTRRTGSLQLDFKANDKLSFGFLSILYRGDVYQNTTGDVTYTTGARSGVTGDPLSNFTTTTGAKMTVSGGGQYKINNGNILAPSFAWKSGNFHLDGSFAYSDSHSYYNTLHRQQVGTAPTLTLSGTPQFSMVKNSPGLMGTDWTVTQTAGPDWSNPANYTMSAPQIRTSGGQDAFIYEKSGQLNARYEGHLGNMPLTLQSGFKISNVNYRFSDDTFLDGIYNYVGPMTNAQFIQAFVNPYQRTVYEQSGSYHYSLSGSSYIPTFDTHKLYLDLVNNPASWAKAVPTAANYAAAAYNNTTRFQENIKALYGMATAEVAPRLKVRVGLRAEWTSNTSLGYTQMPAAELKTHTDPNTGKACAVATTGIATTIPCVDIQYGTNGIQKTTGSYFNLFPSASIKWTLGDSNDIDAGYSHTILRPGLNATAGNASYDPLGGDLGTGLITIPNPGLSPATSDNFSARYSRYFKSVGLFNVGVYYNRIKGLAVAQSDLTADEAGSAAAQALAQLGIDDPTGIYFTTYKQVSLVTIKGIEASFQHSFSWLPAPFDGFSLRGAFMHNEPNTHGDDPLLRLGNNIGSAAITYEKGPVRLYANLLWNDDKLRSTTPSWFQARTDLSLNLRVKVTKNFELFGTMSNVLNKPYNVVVPGNAPGTQTKDPTLPNHTAIENWFGRSGTFGIRGRF</sequence>
<dbReference type="SUPFAM" id="SSF49452">
    <property type="entry name" value="Starch-binding domain-like"/>
    <property type="match status" value="1"/>
</dbReference>
<proteinExistence type="inferred from homology"/>
<dbReference type="AlphaFoldDB" id="A0A7W6NX41"/>
<dbReference type="Pfam" id="PF07715">
    <property type="entry name" value="Plug"/>
    <property type="match status" value="1"/>
</dbReference>
<comment type="caution">
    <text evidence="8">The sequence shown here is derived from an EMBL/GenBank/DDBJ whole genome shotgun (WGS) entry which is preliminary data.</text>
</comment>
<dbReference type="Gene3D" id="2.170.130.10">
    <property type="entry name" value="TonB-dependent receptor, plug domain"/>
    <property type="match status" value="1"/>
</dbReference>
<comment type="subcellular location">
    <subcellularLocation>
        <location evidence="1 4">Cell outer membrane</location>
    </subcellularLocation>
</comment>
<feature type="domain" description="TonB-dependent receptor-like beta-barrel" evidence="6">
    <location>
        <begin position="521"/>
        <end position="1014"/>
    </location>
</feature>
<accession>A0A7W6NX41</accession>
<dbReference type="Proteomes" id="UP000557392">
    <property type="component" value="Unassembled WGS sequence"/>
</dbReference>
<dbReference type="InterPro" id="IPR036942">
    <property type="entry name" value="Beta-barrel_TonB_sf"/>
</dbReference>
<evidence type="ECO:0000313" key="9">
    <source>
        <dbReference type="Proteomes" id="UP000557392"/>
    </source>
</evidence>
<comment type="similarity">
    <text evidence="4">Belongs to the TonB-dependent receptor family.</text>
</comment>
<evidence type="ECO:0000256" key="4">
    <source>
        <dbReference type="RuleBase" id="RU003357"/>
    </source>
</evidence>
<evidence type="ECO:0000259" key="7">
    <source>
        <dbReference type="Pfam" id="PF07715"/>
    </source>
</evidence>
<evidence type="ECO:0000256" key="2">
    <source>
        <dbReference type="ARBA" id="ARBA00023136"/>
    </source>
</evidence>
<dbReference type="Pfam" id="PF13620">
    <property type="entry name" value="CarboxypepD_reg"/>
    <property type="match status" value="1"/>
</dbReference>
<evidence type="ECO:0000313" key="8">
    <source>
        <dbReference type="EMBL" id="MBB4099232.1"/>
    </source>
</evidence>
<evidence type="ECO:0000259" key="6">
    <source>
        <dbReference type="Pfam" id="PF00593"/>
    </source>
</evidence>
<feature type="domain" description="TonB-dependent receptor plug" evidence="7">
    <location>
        <begin position="157"/>
        <end position="270"/>
    </location>
</feature>
<dbReference type="PANTHER" id="PTHR40980:SF4">
    <property type="entry name" value="TONB-DEPENDENT RECEPTOR-LIKE BETA-BARREL DOMAIN-CONTAINING PROTEIN"/>
    <property type="match status" value="1"/>
</dbReference>
<dbReference type="Gene3D" id="2.40.170.20">
    <property type="entry name" value="TonB-dependent receptor, beta-barrel domain"/>
    <property type="match status" value="1"/>
</dbReference>
<dbReference type="EMBL" id="JACIEH010000002">
    <property type="protein sequence ID" value="MBB4099232.1"/>
    <property type="molecule type" value="Genomic_DNA"/>
</dbReference>
<dbReference type="InterPro" id="IPR037066">
    <property type="entry name" value="Plug_dom_sf"/>
</dbReference>
<reference evidence="8 9" key="1">
    <citation type="submission" date="2020-08" db="EMBL/GenBank/DDBJ databases">
        <title>Genomic Encyclopedia of Type Strains, Phase IV (KMG-IV): sequencing the most valuable type-strain genomes for metagenomic binning, comparative biology and taxonomic classification.</title>
        <authorList>
            <person name="Goeker M."/>
        </authorList>
    </citation>
    <scope>NUCLEOTIDE SEQUENCE [LARGE SCALE GENOMIC DNA]</scope>
    <source>
        <strain evidence="8 9">DSM 101806</strain>
    </source>
</reference>
<keyword evidence="2 4" id="KW-0472">Membrane</keyword>
<evidence type="ECO:0000256" key="3">
    <source>
        <dbReference type="ARBA" id="ARBA00023237"/>
    </source>
</evidence>
<feature type="signal peptide" evidence="5">
    <location>
        <begin position="1"/>
        <end position="25"/>
    </location>
</feature>
<keyword evidence="4" id="KW-0798">TonB box</keyword>
<organism evidence="8 9">
    <name type="scientific">Sphingomonas kyeonggiensis</name>
    <dbReference type="NCBI Taxonomy" id="1268553"/>
    <lineage>
        <taxon>Bacteria</taxon>
        <taxon>Pseudomonadati</taxon>
        <taxon>Pseudomonadota</taxon>
        <taxon>Alphaproteobacteria</taxon>
        <taxon>Sphingomonadales</taxon>
        <taxon>Sphingomonadaceae</taxon>
        <taxon>Sphingomonas</taxon>
    </lineage>
</organism>
<evidence type="ECO:0000256" key="5">
    <source>
        <dbReference type="SAM" id="SignalP"/>
    </source>
</evidence>
<keyword evidence="3" id="KW-0998">Cell outer membrane</keyword>
<dbReference type="InterPro" id="IPR000531">
    <property type="entry name" value="Beta-barrel_TonB"/>
</dbReference>
<dbReference type="SUPFAM" id="SSF56935">
    <property type="entry name" value="Porins"/>
    <property type="match status" value="1"/>
</dbReference>